<proteinExistence type="predicted"/>
<feature type="chain" id="PRO_5045987319" description="Cyanovirin-N domain-containing protein" evidence="2">
    <location>
        <begin position="23"/>
        <end position="198"/>
    </location>
</feature>
<keyword evidence="2" id="KW-0732">Signal</keyword>
<feature type="signal peptide" evidence="2">
    <location>
        <begin position="1"/>
        <end position="22"/>
    </location>
</feature>
<dbReference type="InterPro" id="IPR036673">
    <property type="entry name" value="Cyanovirin-N_sf"/>
</dbReference>
<reference evidence="4 5" key="1">
    <citation type="submission" date="2023-01" db="EMBL/GenBank/DDBJ databases">
        <title>Analysis of 21 Apiospora genomes using comparative genomics revels a genus with tremendous synthesis potential of carbohydrate active enzymes and secondary metabolites.</title>
        <authorList>
            <person name="Sorensen T."/>
        </authorList>
    </citation>
    <scope>NUCLEOTIDE SEQUENCE [LARGE SCALE GENOMIC DNA]</scope>
    <source>
        <strain evidence="4 5">CBS 20057</strain>
    </source>
</reference>
<dbReference type="Gene3D" id="2.30.60.10">
    <property type="entry name" value="Cyanovirin-N"/>
    <property type="match status" value="1"/>
</dbReference>
<dbReference type="InterPro" id="IPR011058">
    <property type="entry name" value="Cyanovirin-N"/>
</dbReference>
<evidence type="ECO:0000256" key="2">
    <source>
        <dbReference type="SAM" id="SignalP"/>
    </source>
</evidence>
<feature type="domain" description="Cyanovirin-N" evidence="3">
    <location>
        <begin position="46"/>
        <end position="129"/>
    </location>
</feature>
<dbReference type="Pfam" id="PF08881">
    <property type="entry name" value="CVNH"/>
    <property type="match status" value="1"/>
</dbReference>
<dbReference type="EMBL" id="JAQQWI010000016">
    <property type="protein sequence ID" value="KAK8008199.1"/>
    <property type="molecule type" value="Genomic_DNA"/>
</dbReference>
<dbReference type="SUPFAM" id="SSF51322">
    <property type="entry name" value="Cyanovirin-N"/>
    <property type="match status" value="1"/>
</dbReference>
<evidence type="ECO:0000256" key="1">
    <source>
        <dbReference type="SAM" id="MobiDB-lite"/>
    </source>
</evidence>
<organism evidence="4 5">
    <name type="scientific">Apiospora marii</name>
    <dbReference type="NCBI Taxonomy" id="335849"/>
    <lineage>
        <taxon>Eukaryota</taxon>
        <taxon>Fungi</taxon>
        <taxon>Dikarya</taxon>
        <taxon>Ascomycota</taxon>
        <taxon>Pezizomycotina</taxon>
        <taxon>Sordariomycetes</taxon>
        <taxon>Xylariomycetidae</taxon>
        <taxon>Amphisphaeriales</taxon>
        <taxon>Apiosporaceae</taxon>
        <taxon>Apiospora</taxon>
    </lineage>
</organism>
<name>A0ABR1RCA7_9PEZI</name>
<keyword evidence="5" id="KW-1185">Reference proteome</keyword>
<accession>A0ABR1RCA7</accession>
<comment type="caution">
    <text evidence="4">The sequence shown here is derived from an EMBL/GenBank/DDBJ whole genome shotgun (WGS) entry which is preliminary data.</text>
</comment>
<feature type="region of interest" description="Disordered" evidence="1">
    <location>
        <begin position="165"/>
        <end position="198"/>
    </location>
</feature>
<protein>
    <recommendedName>
        <fullName evidence="3">Cyanovirin-N domain-containing protein</fullName>
    </recommendedName>
</protein>
<gene>
    <name evidence="4" type="ORF">PG991_010750</name>
</gene>
<evidence type="ECO:0000313" key="4">
    <source>
        <dbReference type="EMBL" id="KAK8008199.1"/>
    </source>
</evidence>
<evidence type="ECO:0000259" key="3">
    <source>
        <dbReference type="Pfam" id="PF08881"/>
    </source>
</evidence>
<sequence length="198" mass="21018">MASARVFISALLLPIFAILAAATGFLDQGCNTSELPWYLEDGVAKTYCATHVCDSNVQTALNLNLCVGNTGGQLVAAQDGNFGNTCKDCSIVGNYDSLQCVCMDEQTGNWALSMLNLNTGFIYNWFGYLSCFNQHQTDIPVDYFCKDPTWQPDPNSVDGCATPSCQGPQADAGHCPTGTDAAGVSPASPRPTVVRGPD</sequence>
<dbReference type="Proteomes" id="UP001396898">
    <property type="component" value="Unassembled WGS sequence"/>
</dbReference>
<evidence type="ECO:0000313" key="5">
    <source>
        <dbReference type="Proteomes" id="UP001396898"/>
    </source>
</evidence>